<feature type="transmembrane region" description="Helical" evidence="1">
    <location>
        <begin position="80"/>
        <end position="99"/>
    </location>
</feature>
<keyword evidence="1" id="KW-1133">Transmembrane helix</keyword>
<gene>
    <name evidence="2" type="ORF">GRQ65_17875</name>
</gene>
<keyword evidence="1" id="KW-0812">Transmembrane</keyword>
<feature type="transmembrane region" description="Helical" evidence="1">
    <location>
        <begin position="20"/>
        <end position="46"/>
    </location>
</feature>
<sequence>MDPANPVRPVNDAQLSRVQRWVVSVLAVTTILHLSVGLVVAAYFLAPDDRVSQIGLCAIAAAFGVIAVAVGLVIHRQRVLSPWLLLGLLPGVVGVALVVR</sequence>
<name>A0A6L7EZX3_9ACTN</name>
<organism evidence="2 3">
    <name type="scientific">Nocardioides flavescens</name>
    <dbReference type="NCBI Taxonomy" id="2691959"/>
    <lineage>
        <taxon>Bacteria</taxon>
        <taxon>Bacillati</taxon>
        <taxon>Actinomycetota</taxon>
        <taxon>Actinomycetes</taxon>
        <taxon>Propionibacteriales</taxon>
        <taxon>Nocardioidaceae</taxon>
        <taxon>Nocardioides</taxon>
    </lineage>
</organism>
<protein>
    <submittedName>
        <fullName evidence="2">Uncharacterized protein</fullName>
    </submittedName>
</protein>
<dbReference type="AlphaFoldDB" id="A0A6L7EZX3"/>
<keyword evidence="3" id="KW-1185">Reference proteome</keyword>
<dbReference type="EMBL" id="WUEK01000012">
    <property type="protein sequence ID" value="MXG91418.1"/>
    <property type="molecule type" value="Genomic_DNA"/>
</dbReference>
<comment type="caution">
    <text evidence="2">The sequence shown here is derived from an EMBL/GenBank/DDBJ whole genome shotgun (WGS) entry which is preliminary data.</text>
</comment>
<dbReference type="Proteomes" id="UP000473325">
    <property type="component" value="Unassembled WGS sequence"/>
</dbReference>
<accession>A0A6L7EZX3</accession>
<proteinExistence type="predicted"/>
<evidence type="ECO:0000313" key="3">
    <source>
        <dbReference type="Proteomes" id="UP000473325"/>
    </source>
</evidence>
<reference evidence="2 3" key="1">
    <citation type="submission" date="2019-12" db="EMBL/GenBank/DDBJ databases">
        <authorList>
            <person name="Kun Z."/>
        </authorList>
    </citation>
    <scope>NUCLEOTIDE SEQUENCE [LARGE SCALE GENOMIC DNA]</scope>
    <source>
        <strain evidence="2 3">YIM 123512</strain>
    </source>
</reference>
<evidence type="ECO:0000256" key="1">
    <source>
        <dbReference type="SAM" id="Phobius"/>
    </source>
</evidence>
<keyword evidence="1" id="KW-0472">Membrane</keyword>
<evidence type="ECO:0000313" key="2">
    <source>
        <dbReference type="EMBL" id="MXG91418.1"/>
    </source>
</evidence>
<feature type="transmembrane region" description="Helical" evidence="1">
    <location>
        <begin position="53"/>
        <end position="74"/>
    </location>
</feature>